<dbReference type="EMBL" id="CP017269">
    <property type="protein sequence ID" value="AOT72804.1"/>
    <property type="molecule type" value="Genomic_DNA"/>
</dbReference>
<dbReference type="RefSeq" id="WP_069981113.1">
    <property type="nucleotide sequence ID" value="NZ_CP017269.1"/>
</dbReference>
<proteinExistence type="predicted"/>
<name>A0A1D8GPU8_9FIRM</name>
<accession>A0A1D8GPU8</accession>
<gene>
    <name evidence="1" type="ORF">Gferi_26545</name>
</gene>
<organism evidence="1 2">
    <name type="scientific">Geosporobacter ferrireducens</name>
    <dbReference type="NCBI Taxonomy" id="1424294"/>
    <lineage>
        <taxon>Bacteria</taxon>
        <taxon>Bacillati</taxon>
        <taxon>Bacillota</taxon>
        <taxon>Clostridia</taxon>
        <taxon>Peptostreptococcales</taxon>
        <taxon>Thermotaleaceae</taxon>
        <taxon>Geosporobacter</taxon>
    </lineage>
</organism>
<evidence type="ECO:0000313" key="2">
    <source>
        <dbReference type="Proteomes" id="UP000095743"/>
    </source>
</evidence>
<reference evidence="1 2" key="1">
    <citation type="submission" date="2016-09" db="EMBL/GenBank/DDBJ databases">
        <title>Genomic analysis reveals versatility of anaerobic energy metabolism of Geosporobacter ferrireducens IRF9 of phylum Firmicutes.</title>
        <authorList>
            <person name="Kim S.-J."/>
        </authorList>
    </citation>
    <scope>NUCLEOTIDE SEQUENCE [LARGE SCALE GENOMIC DNA]</scope>
    <source>
        <strain evidence="1 2">IRF9</strain>
    </source>
</reference>
<dbReference type="Proteomes" id="UP000095743">
    <property type="component" value="Chromosome"/>
</dbReference>
<dbReference type="KEGG" id="gfe:Gferi_26545"/>
<keyword evidence="2" id="KW-1185">Reference proteome</keyword>
<protein>
    <submittedName>
        <fullName evidence="1">Uncharacterized protein</fullName>
    </submittedName>
</protein>
<sequence length="145" mass="16608">MIEKEIIVNIFELRFIEGLSVRKISSKLGNVHYNSVNKYIKLMENNLNGLKSSLILEGKCTIEESDEFIILNWQDYIDEITANNSTRKKRVLTDEVIGYILEISRLLNTTSSTEIYNYIHKTPQLRNSPLGELSASSIGRALKNK</sequence>
<dbReference type="AlphaFoldDB" id="A0A1D8GPU8"/>
<evidence type="ECO:0000313" key="1">
    <source>
        <dbReference type="EMBL" id="AOT72804.1"/>
    </source>
</evidence>